<reference evidence="4 5" key="1">
    <citation type="submission" date="2019-07" db="EMBL/GenBank/DDBJ databases">
        <title>Draft genome of Corynebacterium godavarianum and other related strains.</title>
        <authorList>
            <person name="Bernier A.-M."/>
            <person name="Bernard K."/>
        </authorList>
    </citation>
    <scope>NUCLEOTIDE SEQUENCE [LARGE SCALE GENOMIC DNA]</scope>
    <source>
        <strain evidence="4 5">LMG 29598</strain>
    </source>
</reference>
<feature type="region of interest" description="Disordered" evidence="1">
    <location>
        <begin position="23"/>
        <end position="81"/>
    </location>
</feature>
<keyword evidence="2" id="KW-0472">Membrane</keyword>
<sequence length="161" mass="15941">MKATYPVAAATVVALAVAGLSPVSAKSTAPSTTETSATTDAAPAGTAATPSPSATAAPSPSASATGSATPSPSQDGPTPVTVTVTAPAVTATPTPFRATGPSSEWINKGILDERGKEIFTYINFAITMLAGLLQALSLVVASNPRMQEQLKAMLAQAGIKS</sequence>
<keyword evidence="5" id="KW-1185">Reference proteome</keyword>
<dbReference type="Proteomes" id="UP000320747">
    <property type="component" value="Unassembled WGS sequence"/>
</dbReference>
<keyword evidence="2" id="KW-1133">Transmembrane helix</keyword>
<evidence type="ECO:0000313" key="4">
    <source>
        <dbReference type="EMBL" id="TSJ76389.1"/>
    </source>
</evidence>
<evidence type="ECO:0000256" key="3">
    <source>
        <dbReference type="SAM" id="SignalP"/>
    </source>
</evidence>
<protein>
    <submittedName>
        <fullName evidence="4">Uncharacterized protein</fullName>
    </submittedName>
</protein>
<dbReference type="RefSeq" id="WP_154878477.1">
    <property type="nucleotide sequence ID" value="NZ_JAADJX010000001.1"/>
</dbReference>
<organism evidence="4 5">
    <name type="scientific">Corynebacterium godavarianum</name>
    <dbReference type="NCBI Taxonomy" id="2054421"/>
    <lineage>
        <taxon>Bacteria</taxon>
        <taxon>Bacillati</taxon>
        <taxon>Actinomycetota</taxon>
        <taxon>Actinomycetes</taxon>
        <taxon>Mycobacteriales</taxon>
        <taxon>Corynebacteriaceae</taxon>
        <taxon>Corynebacterium</taxon>
    </lineage>
</organism>
<evidence type="ECO:0000256" key="1">
    <source>
        <dbReference type="SAM" id="MobiDB-lite"/>
    </source>
</evidence>
<keyword evidence="2" id="KW-0812">Transmembrane</keyword>
<dbReference type="EMBL" id="VMHH01000001">
    <property type="protein sequence ID" value="TSJ76389.1"/>
    <property type="molecule type" value="Genomic_DNA"/>
</dbReference>
<feature type="transmembrane region" description="Helical" evidence="2">
    <location>
        <begin position="118"/>
        <end position="141"/>
    </location>
</feature>
<accession>A0ABY3E8R4</accession>
<comment type="caution">
    <text evidence="4">The sequence shown here is derived from an EMBL/GenBank/DDBJ whole genome shotgun (WGS) entry which is preliminary data.</text>
</comment>
<gene>
    <name evidence="4" type="ORF">FPH17_02055</name>
</gene>
<feature type="signal peptide" evidence="3">
    <location>
        <begin position="1"/>
        <end position="25"/>
    </location>
</feature>
<evidence type="ECO:0000256" key="2">
    <source>
        <dbReference type="SAM" id="Phobius"/>
    </source>
</evidence>
<keyword evidence="3" id="KW-0732">Signal</keyword>
<name>A0ABY3E8R4_9CORY</name>
<proteinExistence type="predicted"/>
<feature type="chain" id="PRO_5047429065" evidence="3">
    <location>
        <begin position="26"/>
        <end position="161"/>
    </location>
</feature>
<evidence type="ECO:0000313" key="5">
    <source>
        <dbReference type="Proteomes" id="UP000320747"/>
    </source>
</evidence>